<keyword evidence="2" id="KW-1185">Reference proteome</keyword>
<dbReference type="EMBL" id="JASBWT010000032">
    <property type="protein sequence ID" value="KAJ9093197.1"/>
    <property type="molecule type" value="Genomic_DNA"/>
</dbReference>
<protein>
    <submittedName>
        <fullName evidence="1">Uncharacterized protein</fullName>
    </submittedName>
</protein>
<reference evidence="1" key="1">
    <citation type="submission" date="2023-04" db="EMBL/GenBank/DDBJ databases">
        <title>Draft Genome sequencing of Naganishia species isolated from polar environments using Oxford Nanopore Technology.</title>
        <authorList>
            <person name="Leo P."/>
            <person name="Venkateswaran K."/>
        </authorList>
    </citation>
    <scope>NUCLEOTIDE SEQUENCE</scope>
    <source>
        <strain evidence="1">MNA-CCFEE 5423</strain>
    </source>
</reference>
<organism evidence="1 2">
    <name type="scientific">Naganishia friedmannii</name>
    <dbReference type="NCBI Taxonomy" id="89922"/>
    <lineage>
        <taxon>Eukaryota</taxon>
        <taxon>Fungi</taxon>
        <taxon>Dikarya</taxon>
        <taxon>Basidiomycota</taxon>
        <taxon>Agaricomycotina</taxon>
        <taxon>Tremellomycetes</taxon>
        <taxon>Filobasidiales</taxon>
        <taxon>Filobasidiaceae</taxon>
        <taxon>Naganishia</taxon>
    </lineage>
</organism>
<comment type="caution">
    <text evidence="1">The sequence shown here is derived from an EMBL/GenBank/DDBJ whole genome shotgun (WGS) entry which is preliminary data.</text>
</comment>
<evidence type="ECO:0000313" key="2">
    <source>
        <dbReference type="Proteomes" id="UP001227268"/>
    </source>
</evidence>
<evidence type="ECO:0000313" key="1">
    <source>
        <dbReference type="EMBL" id="KAJ9093197.1"/>
    </source>
</evidence>
<proteinExistence type="predicted"/>
<accession>A0ACC2V3L9</accession>
<sequence>MNGPAYDLAPPVDGALPPPPVESPTAETYEKYPEAHQPVGEKTSRINHNDEVVPVSRAATSGTAVDPSPKKRASIAVPSRQGTNTNGNHDAPPPAGSVIKRMTTGLLTPDRPIRKVPGYARSWINIARSSYLNILLIFIPISWALHFTVEHNNPTAVFCCCFVAVIPLAALLGYTTEQLTLYTSQTIGGLLNATLGNVVELIVGIIELAREKARASGKEVVASRAQCRDERCKQRWTKCTRRQADDGAIRRGKRGESEKERIKRRAERGNAKCASSSISGVKGAAQLFWFAFGSGPVIHDTSAGRRRAVGDVAFVISCKGLGEGHRVAVCLPLIKCELQVVQSSLIGSILSNLLLVCGMCFLLGGTRYAEQAFMATASQLNSSLLLFSVIAVLIPSAFHFSITTTTDGAGTSITTAEEKADILALSHGVAIILLLIYMGYLLFQFFTHADLFADRKGPTGSTRYPDEVTRRPGELARRIRRKRPGHKRTAAENDLESEDSTSATSGYLPETEQPQVVEGGIGHAIAHVHGTSSAFQRNGEGMMVNRKGQVVRTSETRAEGEEPEEDDEEEEPELNWQSAIICMILISAVVGVTAEFLVGSINGLVETHPALSQEWVGLILLPIIGNAAEHLTALITAYKDKVDLALAVAVGSSIQIALFVIPIIVLIGWIIGKPLLMLFDPFESVVLFLSVIIVNQTLSDGKSNWMEGFLLFMVYIMVAVVFWYYPGSDTANLIGQPGCS</sequence>
<name>A0ACC2V3L9_9TREE</name>
<gene>
    <name evidence="1" type="ORF">QFC21_006514</name>
</gene>
<dbReference type="Proteomes" id="UP001227268">
    <property type="component" value="Unassembled WGS sequence"/>
</dbReference>